<evidence type="ECO:0000313" key="12">
    <source>
        <dbReference type="Proteomes" id="UP001388366"/>
    </source>
</evidence>
<evidence type="ECO:0000256" key="5">
    <source>
        <dbReference type="ARBA" id="ARBA00022842"/>
    </source>
</evidence>
<dbReference type="PANTHER" id="PTHR34047:SF7">
    <property type="entry name" value="RNA-DIRECTED DNA POLYMERASE"/>
    <property type="match status" value="1"/>
</dbReference>
<proteinExistence type="inferred from homology"/>
<dbReference type="InterPro" id="IPR051083">
    <property type="entry name" value="GrpII_Intron_Splice-Mob/Def"/>
</dbReference>
<dbReference type="PANTHER" id="PTHR34047">
    <property type="entry name" value="NUCLEAR INTRON MATURASE 1, MITOCHONDRIAL-RELATED"/>
    <property type="match status" value="1"/>
</dbReference>
<dbReference type="Pfam" id="PF00078">
    <property type="entry name" value="RVT_1"/>
    <property type="match status" value="1"/>
</dbReference>
<keyword evidence="5" id="KW-0460">Magnesium</keyword>
<dbReference type="InterPro" id="IPR043502">
    <property type="entry name" value="DNA/RNA_pol_sf"/>
</dbReference>
<keyword evidence="2" id="KW-0808">Transferase</keyword>
<keyword evidence="7" id="KW-0051">Antiviral defense</keyword>
<evidence type="ECO:0000259" key="10">
    <source>
        <dbReference type="PROSITE" id="PS50878"/>
    </source>
</evidence>
<evidence type="ECO:0000256" key="4">
    <source>
        <dbReference type="ARBA" id="ARBA00022723"/>
    </source>
</evidence>
<comment type="similarity">
    <text evidence="8">Belongs to the bacterial reverse transcriptase family.</text>
</comment>
<organism evidence="11 12">
    <name type="scientific">Pseudoalteromonas neustonica</name>
    <dbReference type="NCBI Taxonomy" id="1840331"/>
    <lineage>
        <taxon>Bacteria</taxon>
        <taxon>Pseudomonadati</taxon>
        <taxon>Pseudomonadota</taxon>
        <taxon>Gammaproteobacteria</taxon>
        <taxon>Alteromonadales</taxon>
        <taxon>Pseudoalteromonadaceae</taxon>
        <taxon>Pseudoalteromonas</taxon>
    </lineage>
</organism>
<feature type="domain" description="Reverse transcriptase" evidence="10">
    <location>
        <begin position="1"/>
        <end position="290"/>
    </location>
</feature>
<dbReference type="PROSITE" id="PS50878">
    <property type="entry name" value="RT_POL"/>
    <property type="match status" value="1"/>
</dbReference>
<dbReference type="SUPFAM" id="SSF56672">
    <property type="entry name" value="DNA/RNA polymerases"/>
    <property type="match status" value="1"/>
</dbReference>
<dbReference type="CDD" id="cd03487">
    <property type="entry name" value="RT_Bac_retron_II"/>
    <property type="match status" value="1"/>
</dbReference>
<evidence type="ECO:0000256" key="7">
    <source>
        <dbReference type="ARBA" id="ARBA00023118"/>
    </source>
</evidence>
<comment type="caution">
    <text evidence="11">The sequence shown here is derived from an EMBL/GenBank/DDBJ whole genome shotgun (WGS) entry which is preliminary data.</text>
</comment>
<evidence type="ECO:0000256" key="9">
    <source>
        <dbReference type="ARBA" id="ARBA00048173"/>
    </source>
</evidence>
<keyword evidence="3" id="KW-0548">Nucleotidyltransferase</keyword>
<accession>A0ABU9TWI5</accession>
<keyword evidence="6 11" id="KW-0695">RNA-directed DNA polymerase</keyword>
<keyword evidence="4" id="KW-0479">Metal-binding</keyword>
<evidence type="ECO:0000256" key="8">
    <source>
        <dbReference type="ARBA" id="ARBA00034120"/>
    </source>
</evidence>
<sequence>MSKLTALKKLTEKKELAALLGVKASFLTYNLYIIKPSTQYTQFKIPKKNGGERSIDAPNDKLKRLQSNLSVLLLDCIDEINKAKFPDIQSNKPIRAQTKYYSTLKVKISSAKIKQQPSLSHGFVRRRSIITNAMMHVGKKNVLNIDLENFFDSFNFGRVRGFFIKNKNFKLDPAIATVIAQIACYNNKLPQGSACSPVITNLITHSLDIRLASLAKKYKCTYTRYADDITFSTRRSSFPSEIMSKGVDSYIAGRELSSEVERAGFCINEKKHVSNIKILDKMLPVLSLTKNQM</sequence>
<dbReference type="EC" id="2.7.7.49" evidence="1"/>
<dbReference type="RefSeq" id="WP_342883008.1">
    <property type="nucleotide sequence ID" value="NZ_JBBMQU010000001.1"/>
</dbReference>
<dbReference type="GO" id="GO:0003964">
    <property type="term" value="F:RNA-directed DNA polymerase activity"/>
    <property type="evidence" value="ECO:0007669"/>
    <property type="project" value="UniProtKB-KW"/>
</dbReference>
<evidence type="ECO:0000256" key="3">
    <source>
        <dbReference type="ARBA" id="ARBA00022695"/>
    </source>
</evidence>
<evidence type="ECO:0000256" key="6">
    <source>
        <dbReference type="ARBA" id="ARBA00022918"/>
    </source>
</evidence>
<evidence type="ECO:0000256" key="1">
    <source>
        <dbReference type="ARBA" id="ARBA00012493"/>
    </source>
</evidence>
<reference evidence="11 12" key="1">
    <citation type="submission" date="2024-03" db="EMBL/GenBank/DDBJ databases">
        <title>Community enrichment and isolation of bacterial strains for fucoidan degradation.</title>
        <authorList>
            <person name="Sichert A."/>
        </authorList>
    </citation>
    <scope>NUCLEOTIDE SEQUENCE [LARGE SCALE GENOMIC DNA]</scope>
    <source>
        <strain evidence="11 12">AS81</strain>
    </source>
</reference>
<dbReference type="PRINTS" id="PR00866">
    <property type="entry name" value="RNADNAPOLMS"/>
</dbReference>
<evidence type="ECO:0000256" key="2">
    <source>
        <dbReference type="ARBA" id="ARBA00022679"/>
    </source>
</evidence>
<keyword evidence="12" id="KW-1185">Reference proteome</keyword>
<name>A0ABU9TWI5_9GAMM</name>
<protein>
    <recommendedName>
        <fullName evidence="1">RNA-directed DNA polymerase</fullName>
        <ecNumber evidence="1">2.7.7.49</ecNumber>
    </recommendedName>
</protein>
<dbReference type="InterPro" id="IPR000477">
    <property type="entry name" value="RT_dom"/>
</dbReference>
<dbReference type="EMBL" id="JBBMQU010000001">
    <property type="protein sequence ID" value="MEM5549143.1"/>
    <property type="molecule type" value="Genomic_DNA"/>
</dbReference>
<evidence type="ECO:0000313" key="11">
    <source>
        <dbReference type="EMBL" id="MEM5549143.1"/>
    </source>
</evidence>
<gene>
    <name evidence="11" type="ORF">WNY63_00145</name>
</gene>
<dbReference type="Proteomes" id="UP001388366">
    <property type="component" value="Unassembled WGS sequence"/>
</dbReference>
<dbReference type="InterPro" id="IPR000123">
    <property type="entry name" value="Reverse_transcriptase_msDNA"/>
</dbReference>
<comment type="catalytic activity">
    <reaction evidence="9">
        <text>DNA(n) + a 2'-deoxyribonucleoside 5'-triphosphate = DNA(n+1) + diphosphate</text>
        <dbReference type="Rhea" id="RHEA:22508"/>
        <dbReference type="Rhea" id="RHEA-COMP:17339"/>
        <dbReference type="Rhea" id="RHEA-COMP:17340"/>
        <dbReference type="ChEBI" id="CHEBI:33019"/>
        <dbReference type="ChEBI" id="CHEBI:61560"/>
        <dbReference type="ChEBI" id="CHEBI:173112"/>
        <dbReference type="EC" id="2.7.7.49"/>
    </reaction>
</comment>